<organism evidence="2 3">
    <name type="scientific">Streptomyces virens</name>
    <dbReference type="NCBI Taxonomy" id="285572"/>
    <lineage>
        <taxon>Bacteria</taxon>
        <taxon>Bacillati</taxon>
        <taxon>Actinomycetota</taxon>
        <taxon>Actinomycetes</taxon>
        <taxon>Kitasatosporales</taxon>
        <taxon>Streptomycetaceae</taxon>
        <taxon>Streptomyces</taxon>
    </lineage>
</organism>
<dbReference type="RefSeq" id="WP_202432377.1">
    <property type="nucleotide sequence ID" value="NZ_BAAAUH010000028.1"/>
</dbReference>
<sequence length="227" mass="24767">MELSRDRLAEAMVARCRKDRLEPPTPGRIAGLVGAAVNTFEERFCATTVGRLSAATRSRLDGLIAEEDADASEDSAGGGGTFFAELKADPGALGLDSLLAEVNKLQRVRALKYTTALRLGTAEAEQVLRRFTRGGPKHPTYRAIEELGRAVRTAFICDYLADADLRREINDGLQIVENWHSANHHLFYGKDGDLTGSDKESRRSPCSPCTCSSPRWCTSTPCCCRTS</sequence>
<protein>
    <recommendedName>
        <fullName evidence="1">Tn3 transposase DDE domain-containing protein</fullName>
    </recommendedName>
</protein>
<name>A0ABP6PQ78_9ACTN</name>
<dbReference type="InterPro" id="IPR002513">
    <property type="entry name" value="Tn3_Tnp_DDE_dom"/>
</dbReference>
<dbReference type="Proteomes" id="UP001501866">
    <property type="component" value="Unassembled WGS sequence"/>
</dbReference>
<comment type="caution">
    <text evidence="2">The sequence shown here is derived from an EMBL/GenBank/DDBJ whole genome shotgun (WGS) entry which is preliminary data.</text>
</comment>
<keyword evidence="3" id="KW-1185">Reference proteome</keyword>
<feature type="domain" description="Tn3 transposase DDE" evidence="1">
    <location>
        <begin position="111"/>
        <end position="201"/>
    </location>
</feature>
<proteinExistence type="predicted"/>
<evidence type="ECO:0000259" key="1">
    <source>
        <dbReference type="Pfam" id="PF01526"/>
    </source>
</evidence>
<evidence type="ECO:0000313" key="3">
    <source>
        <dbReference type="Proteomes" id="UP001501866"/>
    </source>
</evidence>
<accession>A0ABP6PQ78</accession>
<reference evidence="3" key="1">
    <citation type="journal article" date="2019" name="Int. J. Syst. Evol. Microbiol.">
        <title>The Global Catalogue of Microorganisms (GCM) 10K type strain sequencing project: providing services to taxonomists for standard genome sequencing and annotation.</title>
        <authorList>
            <consortium name="The Broad Institute Genomics Platform"/>
            <consortium name="The Broad Institute Genome Sequencing Center for Infectious Disease"/>
            <person name="Wu L."/>
            <person name="Ma J."/>
        </authorList>
    </citation>
    <scope>NUCLEOTIDE SEQUENCE [LARGE SCALE GENOMIC DNA]</scope>
    <source>
        <strain evidence="3">JCM 9095</strain>
    </source>
</reference>
<gene>
    <name evidence="2" type="ORF">GCM10010451_38420</name>
</gene>
<evidence type="ECO:0000313" key="2">
    <source>
        <dbReference type="EMBL" id="GAA3185488.1"/>
    </source>
</evidence>
<dbReference type="EMBL" id="BAAAUH010000028">
    <property type="protein sequence ID" value="GAA3185488.1"/>
    <property type="molecule type" value="Genomic_DNA"/>
</dbReference>
<dbReference type="Pfam" id="PF01526">
    <property type="entry name" value="DDE_Tnp_Tn3"/>
    <property type="match status" value="1"/>
</dbReference>